<dbReference type="PROSITE" id="PS50005">
    <property type="entry name" value="TPR"/>
    <property type="match status" value="1"/>
</dbReference>
<dbReference type="InterPro" id="IPR013105">
    <property type="entry name" value="TPR_2"/>
</dbReference>
<dbReference type="RefSeq" id="WP_342695631.1">
    <property type="nucleotide sequence ID" value="NZ_JBCGDO010000007.1"/>
</dbReference>
<evidence type="ECO:0000313" key="4">
    <source>
        <dbReference type="EMBL" id="MEM0542411.1"/>
    </source>
</evidence>
<feature type="repeat" description="TPR" evidence="3">
    <location>
        <begin position="180"/>
        <end position="213"/>
    </location>
</feature>
<keyword evidence="5" id="KW-1185">Reference proteome</keyword>
<dbReference type="Proteomes" id="UP001460072">
    <property type="component" value="Unassembled WGS sequence"/>
</dbReference>
<keyword evidence="2 3" id="KW-0802">TPR repeat</keyword>
<keyword evidence="1" id="KW-0677">Repeat</keyword>
<comment type="caution">
    <text evidence="4">The sequence shown here is derived from an EMBL/GenBank/DDBJ whole genome shotgun (WGS) entry which is preliminary data.</text>
</comment>
<evidence type="ECO:0000313" key="5">
    <source>
        <dbReference type="Proteomes" id="UP001460072"/>
    </source>
</evidence>
<dbReference type="InterPro" id="IPR011990">
    <property type="entry name" value="TPR-like_helical_dom_sf"/>
</dbReference>
<dbReference type="EMBL" id="JBCGDO010000007">
    <property type="protein sequence ID" value="MEM0542411.1"/>
    <property type="molecule type" value="Genomic_DNA"/>
</dbReference>
<proteinExistence type="predicted"/>
<dbReference type="Pfam" id="PF07719">
    <property type="entry name" value="TPR_2"/>
    <property type="match status" value="1"/>
</dbReference>
<reference evidence="4 5" key="1">
    <citation type="submission" date="2024-03" db="EMBL/GenBank/DDBJ databases">
        <title>Two novel species of the genus Flavobacterium exhibiting potentially degradation of complex polysaccharides.</title>
        <authorList>
            <person name="Lian X."/>
        </authorList>
    </citation>
    <scope>NUCLEOTIDE SEQUENCE [LARGE SCALE GENOMIC DNA]</scope>
    <source>
        <strain evidence="5">j3</strain>
    </source>
</reference>
<dbReference type="InterPro" id="IPR019734">
    <property type="entry name" value="TPR_rpt"/>
</dbReference>
<gene>
    <name evidence="4" type="ORF">WFZ85_07265</name>
</gene>
<organism evidence="4 5">
    <name type="scientific">Flavobacterium aureirubrum</name>
    <dbReference type="NCBI Taxonomy" id="3133147"/>
    <lineage>
        <taxon>Bacteria</taxon>
        <taxon>Pseudomonadati</taxon>
        <taxon>Bacteroidota</taxon>
        <taxon>Flavobacteriia</taxon>
        <taxon>Flavobacteriales</taxon>
        <taxon>Flavobacteriaceae</taxon>
        <taxon>Flavobacterium</taxon>
    </lineage>
</organism>
<name>A0ABU9N4S5_9FLAO</name>
<evidence type="ECO:0000256" key="3">
    <source>
        <dbReference type="PROSITE-ProRule" id="PRU00339"/>
    </source>
</evidence>
<evidence type="ECO:0000256" key="1">
    <source>
        <dbReference type="ARBA" id="ARBA00022737"/>
    </source>
</evidence>
<dbReference type="Pfam" id="PF13432">
    <property type="entry name" value="TPR_16"/>
    <property type="match status" value="1"/>
</dbReference>
<sequence>MIKSIITISLFVALNCFSQTTPKELADKKAKQEAIIKEHLENGAWQHMMFSKEWQDNIDLGLKKDSTIAYLWQQKAMPYFKLRKCEIGMPFIDKAVQYDAKRWQPYRAFIKCIFARNYRDAKLDFEDCIKKFGNNYEMDHTYNFYIGLCYLQLNEYEKAEQKFKEYNEDILKNRQGLEHPTALFYYGISKYELQKWEEAIIEFDKALKIYPNFSDVKFYKAMCFMKINKEKEAMTLLDEGKNDDEKGYTINEDNAIYEKYPYQVIWK</sequence>
<protein>
    <submittedName>
        <fullName evidence="4">Tetratricopeptide repeat protein</fullName>
    </submittedName>
</protein>
<evidence type="ECO:0000256" key="2">
    <source>
        <dbReference type="ARBA" id="ARBA00022803"/>
    </source>
</evidence>
<accession>A0ABU9N4S5</accession>
<dbReference type="SUPFAM" id="SSF48452">
    <property type="entry name" value="TPR-like"/>
    <property type="match status" value="1"/>
</dbReference>
<dbReference type="Gene3D" id="1.25.40.10">
    <property type="entry name" value="Tetratricopeptide repeat domain"/>
    <property type="match status" value="2"/>
</dbReference>